<feature type="compositionally biased region" description="Polar residues" evidence="1">
    <location>
        <begin position="292"/>
        <end position="336"/>
    </location>
</feature>
<dbReference type="Proteomes" id="UP001305779">
    <property type="component" value="Unassembled WGS sequence"/>
</dbReference>
<dbReference type="EMBL" id="JAXOVC010000002">
    <property type="protein sequence ID" value="KAK4505051.1"/>
    <property type="molecule type" value="Genomic_DNA"/>
</dbReference>
<evidence type="ECO:0000256" key="1">
    <source>
        <dbReference type="SAM" id="MobiDB-lite"/>
    </source>
</evidence>
<comment type="caution">
    <text evidence="2">The sequence shown here is derived from an EMBL/GenBank/DDBJ whole genome shotgun (WGS) entry which is preliminary data.</text>
</comment>
<feature type="region of interest" description="Disordered" evidence="1">
    <location>
        <begin position="289"/>
        <end position="336"/>
    </location>
</feature>
<feature type="region of interest" description="Disordered" evidence="1">
    <location>
        <begin position="87"/>
        <end position="153"/>
    </location>
</feature>
<feature type="compositionally biased region" description="Low complexity" evidence="1">
    <location>
        <begin position="91"/>
        <end position="101"/>
    </location>
</feature>
<protein>
    <submittedName>
        <fullName evidence="2">Uncharacterized protein</fullName>
    </submittedName>
</protein>
<keyword evidence="3" id="KW-1185">Reference proteome</keyword>
<organism evidence="2 3">
    <name type="scientific">Zasmidium cellare</name>
    <name type="common">Wine cellar mold</name>
    <name type="synonym">Racodium cellare</name>
    <dbReference type="NCBI Taxonomy" id="395010"/>
    <lineage>
        <taxon>Eukaryota</taxon>
        <taxon>Fungi</taxon>
        <taxon>Dikarya</taxon>
        <taxon>Ascomycota</taxon>
        <taxon>Pezizomycotina</taxon>
        <taxon>Dothideomycetes</taxon>
        <taxon>Dothideomycetidae</taxon>
        <taxon>Mycosphaerellales</taxon>
        <taxon>Mycosphaerellaceae</taxon>
        <taxon>Zasmidium</taxon>
    </lineage>
</organism>
<proteinExistence type="predicted"/>
<sequence>MSTTKKKKHYGIDLNRYLGVEFPADQIQTAYERQPSRKRSSFGFRDSLQSIMANMTVKPSSSLRRRWSSKSSSAQTTINMPFVDRTNTQRSTTTAATATSSFLPELNSTPPMPTFQKPDMATPTPNSNLEKSDMADENATPTRGGGGYIPRRPPGAVELSTLADPGDLGKDLTANHSTFRQPPTTDQRAAFRPKNKPVATVALKDRFGETPPLPDAWNKRHDKSLCVLDYRGYSYEAMVPKMKRTYPELGGRVTEEMFRKRLAQLDQNIDLTYWADAIQALDAEQARAEASAQGTNTVNQAGGQGPSTTSSGNGRTSPTLARSDSTSNGRPSSTRVRLSYYTNQFHMGFRTHYESEQ</sequence>
<evidence type="ECO:0000313" key="2">
    <source>
        <dbReference type="EMBL" id="KAK4505051.1"/>
    </source>
</evidence>
<gene>
    <name evidence="2" type="ORF">PRZ48_003014</name>
</gene>
<reference evidence="2 3" key="1">
    <citation type="journal article" date="2023" name="G3 (Bethesda)">
        <title>A chromosome-level genome assembly of Zasmidium syzygii isolated from banana leaves.</title>
        <authorList>
            <person name="van Westerhoven A.C."/>
            <person name="Mehrabi R."/>
            <person name="Talebi R."/>
            <person name="Steentjes M.B.F."/>
            <person name="Corcolon B."/>
            <person name="Chong P.A."/>
            <person name="Kema G.H.J."/>
            <person name="Seidl M.F."/>
        </authorList>
    </citation>
    <scope>NUCLEOTIDE SEQUENCE [LARGE SCALE GENOMIC DNA]</scope>
    <source>
        <strain evidence="2 3">P124</strain>
    </source>
</reference>
<accession>A0ABR0ETW4</accession>
<evidence type="ECO:0000313" key="3">
    <source>
        <dbReference type="Proteomes" id="UP001305779"/>
    </source>
</evidence>
<name>A0ABR0ETW4_ZASCE</name>